<evidence type="ECO:0000313" key="3">
    <source>
        <dbReference type="Proteomes" id="UP000285120"/>
    </source>
</evidence>
<evidence type="ECO:0000313" key="2">
    <source>
        <dbReference type="EMBL" id="RKD72808.1"/>
    </source>
</evidence>
<dbReference type="OrthoDB" id="191894at2"/>
<dbReference type="Proteomes" id="UP000285120">
    <property type="component" value="Unassembled WGS sequence"/>
</dbReference>
<dbReference type="RefSeq" id="WP_120193206.1">
    <property type="nucleotide sequence ID" value="NZ_RAPK01000009.1"/>
</dbReference>
<gene>
    <name evidence="2" type="ORF">ATL39_2004</name>
</gene>
<name>A0A419V2T8_9BACL</name>
<evidence type="ECO:0000256" key="1">
    <source>
        <dbReference type="SAM" id="MobiDB-lite"/>
    </source>
</evidence>
<dbReference type="EMBL" id="RAPK01000009">
    <property type="protein sequence ID" value="RKD72808.1"/>
    <property type="molecule type" value="Genomic_DNA"/>
</dbReference>
<feature type="compositionally biased region" description="Basic and acidic residues" evidence="1">
    <location>
        <begin position="49"/>
        <end position="67"/>
    </location>
</feature>
<dbReference type="AlphaFoldDB" id="A0A419V2T8"/>
<keyword evidence="3" id="KW-1185">Reference proteome</keyword>
<protein>
    <submittedName>
        <fullName evidence="2">Polyhydroxyalkanoate synthesis regulator phasin</fullName>
    </submittedName>
</protein>
<proteinExistence type="predicted"/>
<comment type="caution">
    <text evidence="2">The sequence shown here is derived from an EMBL/GenBank/DDBJ whole genome shotgun (WGS) entry which is preliminary data.</text>
</comment>
<accession>A0A419V2T8</accession>
<feature type="region of interest" description="Disordered" evidence="1">
    <location>
        <begin position="49"/>
        <end position="72"/>
    </location>
</feature>
<sequence length="110" mass="13003">MNDMLKRGFFLGLGAAAYSREKMQNYLDDLVYKGKITPREAQEWKEELIQRGRDKETKWSEKRKDKTQQSFRDMGLATEADILRLEEKLHDIEKKLAERPNNDGWNNPAE</sequence>
<organism evidence="2 3">
    <name type="scientific">Sinobaca qinghaiensis</name>
    <dbReference type="NCBI Taxonomy" id="342944"/>
    <lineage>
        <taxon>Bacteria</taxon>
        <taxon>Bacillati</taxon>
        <taxon>Bacillota</taxon>
        <taxon>Bacilli</taxon>
        <taxon>Bacillales</taxon>
        <taxon>Sporolactobacillaceae</taxon>
        <taxon>Sinobaca</taxon>
    </lineage>
</organism>
<reference evidence="2 3" key="1">
    <citation type="submission" date="2018-09" db="EMBL/GenBank/DDBJ databases">
        <title>Genomic Encyclopedia of Archaeal and Bacterial Type Strains, Phase II (KMG-II): from individual species to whole genera.</title>
        <authorList>
            <person name="Goeker M."/>
        </authorList>
    </citation>
    <scope>NUCLEOTIDE SEQUENCE [LARGE SCALE GENOMIC DNA]</scope>
    <source>
        <strain evidence="2 3">DSM 17008</strain>
    </source>
</reference>